<name>A0A3N4R247_9ACTN</name>
<feature type="compositionally biased region" description="Pro residues" evidence="1">
    <location>
        <begin position="1"/>
        <end position="18"/>
    </location>
</feature>
<feature type="region of interest" description="Disordered" evidence="1">
    <location>
        <begin position="1"/>
        <end position="66"/>
    </location>
</feature>
<keyword evidence="3" id="KW-1185">Reference proteome</keyword>
<dbReference type="AlphaFoldDB" id="A0A3N4R247"/>
<feature type="compositionally biased region" description="Pro residues" evidence="1">
    <location>
        <begin position="38"/>
        <end position="50"/>
    </location>
</feature>
<proteinExistence type="predicted"/>
<organism evidence="2 3">
    <name type="scientific">Kitasatospora cineracea</name>
    <dbReference type="NCBI Taxonomy" id="88074"/>
    <lineage>
        <taxon>Bacteria</taxon>
        <taxon>Bacillati</taxon>
        <taxon>Actinomycetota</taxon>
        <taxon>Actinomycetes</taxon>
        <taxon>Kitasatosporales</taxon>
        <taxon>Streptomycetaceae</taxon>
        <taxon>Kitasatospora</taxon>
    </lineage>
</organism>
<accession>A0A3N4R247</accession>
<dbReference type="EMBL" id="RKQG01000004">
    <property type="protein sequence ID" value="RPE27272.1"/>
    <property type="molecule type" value="Genomic_DNA"/>
</dbReference>
<reference evidence="2 3" key="1">
    <citation type="submission" date="2018-11" db="EMBL/GenBank/DDBJ databases">
        <title>Sequencing the genomes of 1000 actinobacteria strains.</title>
        <authorList>
            <person name="Klenk H.-P."/>
        </authorList>
    </citation>
    <scope>NUCLEOTIDE SEQUENCE [LARGE SCALE GENOMIC DNA]</scope>
    <source>
        <strain evidence="2 3">DSM 44781</strain>
    </source>
</reference>
<dbReference type="RefSeq" id="WP_123821627.1">
    <property type="nucleotide sequence ID" value="NZ_RKQG01000004.1"/>
</dbReference>
<evidence type="ECO:0000313" key="3">
    <source>
        <dbReference type="Proteomes" id="UP000266906"/>
    </source>
</evidence>
<sequence length="66" mass="6556">MTTPDPPVDPIPEPPAGPPGSADVVLPIPLSQLEIAAPPLPPDPTPPPPAAADVPMIALSEEAPDA</sequence>
<gene>
    <name evidence="2" type="ORF">EDD38_7417</name>
</gene>
<evidence type="ECO:0000313" key="2">
    <source>
        <dbReference type="EMBL" id="RPE27272.1"/>
    </source>
</evidence>
<comment type="caution">
    <text evidence="2">The sequence shown here is derived from an EMBL/GenBank/DDBJ whole genome shotgun (WGS) entry which is preliminary data.</text>
</comment>
<evidence type="ECO:0000256" key="1">
    <source>
        <dbReference type="SAM" id="MobiDB-lite"/>
    </source>
</evidence>
<dbReference type="Proteomes" id="UP000266906">
    <property type="component" value="Unassembled WGS sequence"/>
</dbReference>
<protein>
    <submittedName>
        <fullName evidence="2">Uncharacterized protein</fullName>
    </submittedName>
</protein>